<feature type="transmembrane region" description="Helical" evidence="1">
    <location>
        <begin position="197"/>
        <end position="218"/>
    </location>
</feature>
<evidence type="ECO:0000313" key="6">
    <source>
        <dbReference type="EMBL" id="CAB4714885.1"/>
    </source>
</evidence>
<sequence length="237" mass="25307">MSDTSQGPGWWQASDGKWYPPEQAPGAAPQPSAARLDIGAALSYGWEKFVANLGTMILIVAIFFGVQLVFNIVVQFLRPNGLITGLLVTGVIIAIAVFVGFMIEAGLIRAALAITEGRPPEANMMFSTERLVPFAIGAVIVALLSFVGILVCCIGYVVVRLFLLFWGFYILDPKRNNEPVDAIKNSFNLVSKNAGDVLVFAIVVVVINIVTCGLAIGVTEIATGYAYKQLNGDPIAA</sequence>
<dbReference type="EMBL" id="CAFAAD010000010">
    <property type="protein sequence ID" value="CAB4783116.1"/>
    <property type="molecule type" value="Genomic_DNA"/>
</dbReference>
<evidence type="ECO:0000313" key="3">
    <source>
        <dbReference type="EMBL" id="CAB4372131.1"/>
    </source>
</evidence>
<protein>
    <submittedName>
        <fullName evidence="5">Unannotated protein</fullName>
    </submittedName>
</protein>
<keyword evidence="1" id="KW-1133">Transmembrane helix</keyword>
<dbReference type="EMBL" id="CAFBRD010000063">
    <property type="protein sequence ID" value="CAB5077745.1"/>
    <property type="molecule type" value="Genomic_DNA"/>
</dbReference>
<dbReference type="EMBL" id="CAEZVC010000014">
    <property type="protein sequence ID" value="CAB4616308.1"/>
    <property type="molecule type" value="Genomic_DNA"/>
</dbReference>
<gene>
    <name evidence="4" type="ORF">UFOPK1762_00945</name>
    <name evidence="5" type="ORF">UFOPK1906_00398</name>
    <name evidence="6" type="ORF">UFOPK2624_01326</name>
    <name evidence="7" type="ORF">UFOPK2969_00227</name>
    <name evidence="2" type="ORF">UFOPK3331_00740</name>
    <name evidence="8" type="ORF">UFOPK3785_01335</name>
    <name evidence="9" type="ORF">UFOPK3927_01182</name>
    <name evidence="3" type="ORF">UFOPK4201_01280</name>
    <name evidence="10" type="ORF">UFOPK4371_01143</name>
</gene>
<accession>A0A6J6I6D8</accession>
<organism evidence="5">
    <name type="scientific">freshwater metagenome</name>
    <dbReference type="NCBI Taxonomy" id="449393"/>
    <lineage>
        <taxon>unclassified sequences</taxon>
        <taxon>metagenomes</taxon>
        <taxon>ecological metagenomes</taxon>
    </lineage>
</organism>
<dbReference type="EMBL" id="CAEUNJ010000056">
    <property type="protein sequence ID" value="CAB4372131.1"/>
    <property type="molecule type" value="Genomic_DNA"/>
</dbReference>
<evidence type="ECO:0000313" key="10">
    <source>
        <dbReference type="EMBL" id="CAB5077745.1"/>
    </source>
</evidence>
<dbReference type="EMBL" id="CAFBOK010000136">
    <property type="protein sequence ID" value="CAB4988882.1"/>
    <property type="molecule type" value="Genomic_DNA"/>
</dbReference>
<keyword evidence="1" id="KW-0472">Membrane</keyword>
<dbReference type="EMBL" id="CAFBNJ010000074">
    <property type="protein sequence ID" value="CAB4958805.1"/>
    <property type="molecule type" value="Genomic_DNA"/>
</dbReference>
<reference evidence="5" key="1">
    <citation type="submission" date="2020-05" db="EMBL/GenBank/DDBJ databases">
        <authorList>
            <person name="Chiriac C."/>
            <person name="Salcher M."/>
            <person name="Ghai R."/>
            <person name="Kavagutti S V."/>
        </authorList>
    </citation>
    <scope>NUCLEOTIDE SEQUENCE</scope>
</reference>
<proteinExistence type="predicted"/>
<feature type="transmembrane region" description="Helical" evidence="1">
    <location>
        <begin position="134"/>
        <end position="166"/>
    </location>
</feature>
<feature type="transmembrane region" description="Helical" evidence="1">
    <location>
        <begin position="86"/>
        <end position="114"/>
    </location>
</feature>
<dbReference type="EMBL" id="CAESAL010000018">
    <property type="protein sequence ID" value="CAB4338071.1"/>
    <property type="molecule type" value="Genomic_DNA"/>
</dbReference>
<dbReference type="AlphaFoldDB" id="A0A6J6I6D8"/>
<evidence type="ECO:0000313" key="4">
    <source>
        <dbReference type="EMBL" id="CAB4585308.1"/>
    </source>
</evidence>
<evidence type="ECO:0000256" key="1">
    <source>
        <dbReference type="SAM" id="Phobius"/>
    </source>
</evidence>
<evidence type="ECO:0000313" key="9">
    <source>
        <dbReference type="EMBL" id="CAB4988882.1"/>
    </source>
</evidence>
<evidence type="ECO:0000313" key="2">
    <source>
        <dbReference type="EMBL" id="CAB4338071.1"/>
    </source>
</evidence>
<keyword evidence="1" id="KW-0812">Transmembrane</keyword>
<evidence type="ECO:0000313" key="5">
    <source>
        <dbReference type="EMBL" id="CAB4616308.1"/>
    </source>
</evidence>
<dbReference type="EMBL" id="CAEZTY010000029">
    <property type="protein sequence ID" value="CAB4585308.1"/>
    <property type="molecule type" value="Genomic_DNA"/>
</dbReference>
<dbReference type="EMBL" id="CAEZXY010000067">
    <property type="protein sequence ID" value="CAB4714885.1"/>
    <property type="molecule type" value="Genomic_DNA"/>
</dbReference>
<evidence type="ECO:0000313" key="8">
    <source>
        <dbReference type="EMBL" id="CAB4958805.1"/>
    </source>
</evidence>
<feature type="transmembrane region" description="Helical" evidence="1">
    <location>
        <begin position="49"/>
        <end position="74"/>
    </location>
</feature>
<evidence type="ECO:0000313" key="7">
    <source>
        <dbReference type="EMBL" id="CAB4783116.1"/>
    </source>
</evidence>
<name>A0A6J6I6D8_9ZZZZ</name>